<evidence type="ECO:0000256" key="1">
    <source>
        <dbReference type="ARBA" id="ARBA00004123"/>
    </source>
</evidence>
<feature type="domain" description="HTH psq-type" evidence="2">
    <location>
        <begin position="34"/>
        <end position="57"/>
    </location>
</feature>
<reference evidence="3" key="1">
    <citation type="journal article" date="2023" name="G3 (Bethesda)">
        <title>Whole genome assemblies of Zophobas morio and Tenebrio molitor.</title>
        <authorList>
            <person name="Kaur S."/>
            <person name="Stinson S.A."/>
            <person name="diCenzo G.C."/>
        </authorList>
    </citation>
    <scope>NUCLEOTIDE SEQUENCE</scope>
    <source>
        <strain evidence="3">QUZm001</strain>
    </source>
</reference>
<sequence>MGRKYKRKVGSRSYRDYTEEKLEETLTKVTDFNWSIKKAAKLYGIPYGSLYNKYKGLHVKKVGGQTVFTHEEEKAIVRSAITCSDWGFPLCIEDLQMITKSFLDGQGRDVQKLKNNLPGRDWVYSLLKRHSDSLAQRLSANIKRARADMSPETLKEYFANKKRLDVAPGKSVAQSNSDSDLSYCDTEITQDSSTDEDTVPTQSRELDETEYFTVDFNKIKAGTFILVRVMSGKRASVVYRYVAKVQELLDYNELNVIGLKCIDTNKVLFKVVKNDLFTVPSNDIIAILPDPVPEMIENNQVETYTFNRSVDVFER</sequence>
<dbReference type="SUPFAM" id="SSF46689">
    <property type="entry name" value="Homeodomain-like"/>
    <property type="match status" value="1"/>
</dbReference>
<dbReference type="InterPro" id="IPR007889">
    <property type="entry name" value="HTH_Psq"/>
</dbReference>
<accession>A0AA38ILS3</accession>
<dbReference type="InterPro" id="IPR009057">
    <property type="entry name" value="Homeodomain-like_sf"/>
</dbReference>
<comment type="subcellular location">
    <subcellularLocation>
        <location evidence="1">Nucleus</location>
    </subcellularLocation>
</comment>
<evidence type="ECO:0000259" key="2">
    <source>
        <dbReference type="Pfam" id="PF05225"/>
    </source>
</evidence>
<proteinExistence type="predicted"/>
<protein>
    <recommendedName>
        <fullName evidence="2">HTH psq-type domain-containing protein</fullName>
    </recommendedName>
</protein>
<evidence type="ECO:0000313" key="4">
    <source>
        <dbReference type="Proteomes" id="UP001168821"/>
    </source>
</evidence>
<dbReference type="EMBL" id="JALNTZ010000002">
    <property type="protein sequence ID" value="KAJ3660163.1"/>
    <property type="molecule type" value="Genomic_DNA"/>
</dbReference>
<dbReference type="Pfam" id="PF05225">
    <property type="entry name" value="HTH_psq"/>
    <property type="match status" value="1"/>
</dbReference>
<evidence type="ECO:0000313" key="3">
    <source>
        <dbReference type="EMBL" id="KAJ3660163.1"/>
    </source>
</evidence>
<dbReference type="GO" id="GO:0003677">
    <property type="term" value="F:DNA binding"/>
    <property type="evidence" value="ECO:0007669"/>
    <property type="project" value="InterPro"/>
</dbReference>
<dbReference type="Proteomes" id="UP001168821">
    <property type="component" value="Unassembled WGS sequence"/>
</dbReference>
<comment type="caution">
    <text evidence="3">The sequence shown here is derived from an EMBL/GenBank/DDBJ whole genome shotgun (WGS) entry which is preliminary data.</text>
</comment>
<dbReference type="Gene3D" id="1.10.10.60">
    <property type="entry name" value="Homeodomain-like"/>
    <property type="match status" value="1"/>
</dbReference>
<keyword evidence="4" id="KW-1185">Reference proteome</keyword>
<dbReference type="AlphaFoldDB" id="A0AA38ILS3"/>
<dbReference type="GO" id="GO:0005634">
    <property type="term" value="C:nucleus"/>
    <property type="evidence" value="ECO:0007669"/>
    <property type="project" value="UniProtKB-SubCell"/>
</dbReference>
<organism evidence="3 4">
    <name type="scientific">Zophobas morio</name>
    <dbReference type="NCBI Taxonomy" id="2755281"/>
    <lineage>
        <taxon>Eukaryota</taxon>
        <taxon>Metazoa</taxon>
        <taxon>Ecdysozoa</taxon>
        <taxon>Arthropoda</taxon>
        <taxon>Hexapoda</taxon>
        <taxon>Insecta</taxon>
        <taxon>Pterygota</taxon>
        <taxon>Neoptera</taxon>
        <taxon>Endopterygota</taxon>
        <taxon>Coleoptera</taxon>
        <taxon>Polyphaga</taxon>
        <taxon>Cucujiformia</taxon>
        <taxon>Tenebrionidae</taxon>
        <taxon>Zophobas</taxon>
    </lineage>
</organism>
<gene>
    <name evidence="3" type="ORF">Zmor_004631</name>
</gene>
<name>A0AA38ILS3_9CUCU</name>